<dbReference type="AlphaFoldDB" id="A0A2T4BP91"/>
<dbReference type="EMBL" id="KZ679152">
    <property type="protein sequence ID" value="PTB71124.1"/>
    <property type="molecule type" value="Genomic_DNA"/>
</dbReference>
<dbReference type="PANTHER" id="PTHR39697">
    <property type="entry name" value="RICIN B LECTIN DOMAIN-CONTAINING PROTEIN-RELATED"/>
    <property type="match status" value="1"/>
</dbReference>
<dbReference type="PANTHER" id="PTHR39697:SF1">
    <property type="entry name" value="RICIN B LECTIN DOMAIN-CONTAINING PROTEIN"/>
    <property type="match status" value="1"/>
</dbReference>
<evidence type="ECO:0000313" key="2">
    <source>
        <dbReference type="Proteomes" id="UP000240760"/>
    </source>
</evidence>
<evidence type="ECO:0000313" key="1">
    <source>
        <dbReference type="EMBL" id="PTB71124.1"/>
    </source>
</evidence>
<dbReference type="Proteomes" id="UP000240760">
    <property type="component" value="Unassembled WGS sequence"/>
</dbReference>
<reference evidence="1 2" key="1">
    <citation type="submission" date="2016-07" db="EMBL/GenBank/DDBJ databases">
        <title>Multiple horizontal gene transfer events from other fungi enriched the ability of initially mycotrophic Trichoderma (Ascomycota) to feed on dead plant biomass.</title>
        <authorList>
            <consortium name="DOE Joint Genome Institute"/>
            <person name="Aerts A."/>
            <person name="Atanasova L."/>
            <person name="Chenthamara K."/>
            <person name="Zhang J."/>
            <person name="Grujic M."/>
            <person name="Henrissat B."/>
            <person name="Kuo A."/>
            <person name="Salamov A."/>
            <person name="Lipzen A."/>
            <person name="Labutti K."/>
            <person name="Barry K."/>
            <person name="Miao Y."/>
            <person name="Rahimi M.J."/>
            <person name="Shen Q."/>
            <person name="Grigoriev I.V."/>
            <person name="Kubicek C.P."/>
            <person name="Druzhinina I.S."/>
        </authorList>
    </citation>
    <scope>NUCLEOTIDE SEQUENCE [LARGE SCALE GENOMIC DNA]</scope>
    <source>
        <strain evidence="1 2">ATCC 18648</strain>
    </source>
</reference>
<accession>A0A2T4BP91</accession>
<proteinExistence type="predicted"/>
<gene>
    <name evidence="1" type="ORF">M440DRAFT_1406781</name>
</gene>
<organism evidence="1 2">
    <name type="scientific">Trichoderma longibrachiatum ATCC 18648</name>
    <dbReference type="NCBI Taxonomy" id="983965"/>
    <lineage>
        <taxon>Eukaryota</taxon>
        <taxon>Fungi</taxon>
        <taxon>Dikarya</taxon>
        <taxon>Ascomycota</taxon>
        <taxon>Pezizomycotina</taxon>
        <taxon>Sordariomycetes</taxon>
        <taxon>Hypocreomycetidae</taxon>
        <taxon>Hypocreales</taxon>
        <taxon>Hypocreaceae</taxon>
        <taxon>Trichoderma</taxon>
    </lineage>
</organism>
<keyword evidence="2" id="KW-1185">Reference proteome</keyword>
<dbReference type="OrthoDB" id="5289641at2759"/>
<protein>
    <recommendedName>
        <fullName evidence="3">Ricin B lectin domain-containing protein</fullName>
    </recommendedName>
</protein>
<name>A0A2T4BP91_TRILO</name>
<evidence type="ECO:0008006" key="3">
    <source>
        <dbReference type="Google" id="ProtNLM"/>
    </source>
</evidence>
<sequence length="213" mass="24337">MLLDILFQAVLIILSIHKGIRKYYSLADQGFPKNPFSIVEKEPNDSSAVLTNCAPETPAATIAEAPGPAVEDEFPDGRRYVVPWPGNKYHIFLDGTDQVICSHDDGKLHLCDADKDDLQLHTWVCVEKDGYFGFFNTHTGKFIGHGNDGWMHSTARYHRDWELITVRRHPEGGYELLMPYWSHTLKKVRVFDGSKTVVLKRYGTTRWQFVKAK</sequence>